<dbReference type="Proteomes" id="UP000797356">
    <property type="component" value="Chromosome 9"/>
</dbReference>
<reference evidence="1" key="2">
    <citation type="submission" date="2019-07" db="EMBL/GenBank/DDBJ databases">
        <authorList>
            <person name="Yang Y."/>
            <person name="Bocs S."/>
            <person name="Baudouin L."/>
        </authorList>
    </citation>
    <scope>NUCLEOTIDE SEQUENCE</scope>
    <source>
        <tissue evidence="1">Spear leaf of Hainan Tall coconut</tissue>
    </source>
</reference>
<keyword evidence="2" id="KW-1185">Reference proteome</keyword>
<protein>
    <submittedName>
        <fullName evidence="1">Uncharacterized protein</fullName>
    </submittedName>
</protein>
<evidence type="ECO:0000313" key="2">
    <source>
        <dbReference type="Proteomes" id="UP000797356"/>
    </source>
</evidence>
<dbReference type="EMBL" id="CM017880">
    <property type="protein sequence ID" value="KAG1360644.1"/>
    <property type="molecule type" value="Genomic_DNA"/>
</dbReference>
<evidence type="ECO:0000313" key="1">
    <source>
        <dbReference type="EMBL" id="KAG1360644.1"/>
    </source>
</evidence>
<reference evidence="1" key="1">
    <citation type="journal article" date="2017" name="Gigascience">
        <title>The genome draft of coconut (Cocos nucifera).</title>
        <authorList>
            <person name="Xiao Y."/>
            <person name="Xu P."/>
            <person name="Fan H."/>
            <person name="Baudouin L."/>
            <person name="Xia W."/>
            <person name="Bocs S."/>
            <person name="Xu J."/>
            <person name="Li Q."/>
            <person name="Guo A."/>
            <person name="Zhou L."/>
            <person name="Li J."/>
            <person name="Wu Y."/>
            <person name="Ma Z."/>
            <person name="Armero A."/>
            <person name="Issali A.E."/>
            <person name="Liu N."/>
            <person name="Peng M."/>
            <person name="Yang Y."/>
        </authorList>
    </citation>
    <scope>NUCLEOTIDE SEQUENCE</scope>
    <source>
        <tissue evidence="1">Spear leaf of Hainan Tall coconut</tissue>
    </source>
</reference>
<accession>A0A8K0IJR3</accession>
<gene>
    <name evidence="1" type="ORF">COCNU_09G001070</name>
</gene>
<organism evidence="1 2">
    <name type="scientific">Cocos nucifera</name>
    <name type="common">Coconut palm</name>
    <dbReference type="NCBI Taxonomy" id="13894"/>
    <lineage>
        <taxon>Eukaryota</taxon>
        <taxon>Viridiplantae</taxon>
        <taxon>Streptophyta</taxon>
        <taxon>Embryophyta</taxon>
        <taxon>Tracheophyta</taxon>
        <taxon>Spermatophyta</taxon>
        <taxon>Magnoliopsida</taxon>
        <taxon>Liliopsida</taxon>
        <taxon>Arecaceae</taxon>
        <taxon>Arecoideae</taxon>
        <taxon>Cocoseae</taxon>
        <taxon>Attaleinae</taxon>
        <taxon>Cocos</taxon>
    </lineage>
</organism>
<sequence>MNRSPGRRRLVPPLMDPMGWSCSVGPSTTSTMATATFSRLRRSCREIASWSRSVQVQELAHLIEPVDTRMKAVEDYIKQRDFGWWALCEQEESRERSTTVKDRSCQSPI</sequence>
<dbReference type="AlphaFoldDB" id="A0A8K0IJR3"/>
<proteinExistence type="predicted"/>
<comment type="caution">
    <text evidence="1">The sequence shown here is derived from an EMBL/GenBank/DDBJ whole genome shotgun (WGS) entry which is preliminary data.</text>
</comment>
<name>A0A8K0IJR3_COCNU</name>